<name>A0ABU1K3Q7_9FLAO</name>
<reference evidence="1 2" key="1">
    <citation type="submission" date="2023-07" db="EMBL/GenBank/DDBJ databases">
        <title>Genomic Encyclopedia of Type Strains, Phase IV (KMG-IV): sequencing the most valuable type-strain genomes for metagenomic binning, comparative biology and taxonomic classification.</title>
        <authorList>
            <person name="Goeker M."/>
        </authorList>
    </citation>
    <scope>NUCLEOTIDE SEQUENCE [LARGE SCALE GENOMIC DNA]</scope>
    <source>
        <strain evidence="1 2">DSM 102814</strain>
    </source>
</reference>
<protein>
    <submittedName>
        <fullName evidence="1">Uncharacterized protein</fullName>
    </submittedName>
</protein>
<keyword evidence="2" id="KW-1185">Reference proteome</keyword>
<evidence type="ECO:0000313" key="1">
    <source>
        <dbReference type="EMBL" id="MDR6300236.1"/>
    </source>
</evidence>
<dbReference type="EMBL" id="JAVDQA010000001">
    <property type="protein sequence ID" value="MDR6300236.1"/>
    <property type="molecule type" value="Genomic_DNA"/>
</dbReference>
<dbReference type="Proteomes" id="UP001257659">
    <property type="component" value="Unassembled WGS sequence"/>
</dbReference>
<organism evidence="1 2">
    <name type="scientific">Mesonia maritima</name>
    <dbReference type="NCBI Taxonomy" id="1793873"/>
    <lineage>
        <taxon>Bacteria</taxon>
        <taxon>Pseudomonadati</taxon>
        <taxon>Bacteroidota</taxon>
        <taxon>Flavobacteriia</taxon>
        <taxon>Flavobacteriales</taxon>
        <taxon>Flavobacteriaceae</taxon>
        <taxon>Mesonia</taxon>
    </lineage>
</organism>
<evidence type="ECO:0000313" key="2">
    <source>
        <dbReference type="Proteomes" id="UP001257659"/>
    </source>
</evidence>
<accession>A0ABU1K3Q7</accession>
<proteinExistence type="predicted"/>
<comment type="caution">
    <text evidence="1">The sequence shown here is derived from an EMBL/GenBank/DDBJ whole genome shotgun (WGS) entry which is preliminary data.</text>
</comment>
<gene>
    <name evidence="1" type="ORF">GGR31_000852</name>
</gene>
<dbReference type="RefSeq" id="WP_309727138.1">
    <property type="nucleotide sequence ID" value="NZ_JAVDQA010000001.1"/>
</dbReference>
<sequence length="113" mass="13568">MKVREYYYEEAIIEEIKKSFAFPKNKTSDRLYSYFLKRNFQAQEVAIDYERKIAYLQYHHSTQHTDDRLTTASSKIVELHFSSMKQLLLTCIKRQRTQKTSRKIAKNSSYSLN</sequence>